<proteinExistence type="predicted"/>
<dbReference type="Proteomes" id="UP001634007">
    <property type="component" value="Unassembled WGS sequence"/>
</dbReference>
<dbReference type="EMBL" id="JBJKBG010000003">
    <property type="protein sequence ID" value="KAL3746373.1"/>
    <property type="molecule type" value="Genomic_DNA"/>
</dbReference>
<organism evidence="1 2">
    <name type="scientific">Eucalyptus globulus</name>
    <name type="common">Tasmanian blue gum</name>
    <dbReference type="NCBI Taxonomy" id="34317"/>
    <lineage>
        <taxon>Eukaryota</taxon>
        <taxon>Viridiplantae</taxon>
        <taxon>Streptophyta</taxon>
        <taxon>Embryophyta</taxon>
        <taxon>Tracheophyta</taxon>
        <taxon>Spermatophyta</taxon>
        <taxon>Magnoliopsida</taxon>
        <taxon>eudicotyledons</taxon>
        <taxon>Gunneridae</taxon>
        <taxon>Pentapetalae</taxon>
        <taxon>rosids</taxon>
        <taxon>malvids</taxon>
        <taxon>Myrtales</taxon>
        <taxon>Myrtaceae</taxon>
        <taxon>Myrtoideae</taxon>
        <taxon>Eucalypteae</taxon>
        <taxon>Eucalyptus</taxon>
    </lineage>
</organism>
<gene>
    <name evidence="1" type="ORF">ACJRO7_015346</name>
</gene>
<evidence type="ECO:0000313" key="2">
    <source>
        <dbReference type="Proteomes" id="UP001634007"/>
    </source>
</evidence>
<name>A0ABD3L3R7_EUCGL</name>
<reference evidence="1 2" key="1">
    <citation type="submission" date="2024-11" db="EMBL/GenBank/DDBJ databases">
        <title>Chromosome-level genome assembly of Eucalyptus globulus Labill. provides insights into its genome evolution.</title>
        <authorList>
            <person name="Li X."/>
        </authorList>
    </citation>
    <scope>NUCLEOTIDE SEQUENCE [LARGE SCALE GENOMIC DNA]</scope>
    <source>
        <strain evidence="1">CL2024</strain>
        <tissue evidence="1">Fresh tender leaves</tissue>
    </source>
</reference>
<feature type="non-terminal residue" evidence="1">
    <location>
        <position position="57"/>
    </location>
</feature>
<evidence type="ECO:0000313" key="1">
    <source>
        <dbReference type="EMBL" id="KAL3746373.1"/>
    </source>
</evidence>
<accession>A0ABD3L3R7</accession>
<sequence>MDHTRFPNFYISFRLSTSIATLGLEKTRNTVAVNSFSGHSWTALECHEIFMRLRNSS</sequence>
<dbReference type="AlphaFoldDB" id="A0ABD3L3R7"/>
<keyword evidence="2" id="KW-1185">Reference proteome</keyword>
<protein>
    <submittedName>
        <fullName evidence="1">Uncharacterized protein</fullName>
    </submittedName>
</protein>
<comment type="caution">
    <text evidence="1">The sequence shown here is derived from an EMBL/GenBank/DDBJ whole genome shotgun (WGS) entry which is preliminary data.</text>
</comment>